<gene>
    <name evidence="2" type="ORF">LMTR13_11745</name>
</gene>
<name>A0A1B1UDA3_9BRAD</name>
<dbReference type="RefSeq" id="WP_065728024.1">
    <property type="nucleotide sequence ID" value="NZ_CP016428.1"/>
</dbReference>
<evidence type="ECO:0000259" key="1">
    <source>
        <dbReference type="Pfam" id="PF12680"/>
    </source>
</evidence>
<dbReference type="InterPro" id="IPR032710">
    <property type="entry name" value="NTF2-like_dom_sf"/>
</dbReference>
<sequence>MVYSLIVKKEIRRSFDHVNNQRWDDAAKGLTPNAYHWVAGDHALGGERHGKQSVKQWFERMGRVFPKLQIDIEQVEVTGWPWNTTVFVKWRANASLLDGQSSYVNRGVHVFKLRWGKVYSIEEYFDSQAAERSLAIQARAGLDEAAAGPIVS</sequence>
<dbReference type="STRING" id="1274631.LMTR13_11745"/>
<reference evidence="2 3" key="1">
    <citation type="submission" date="2016-07" db="EMBL/GenBank/DDBJ databases">
        <title>Complete genome sequence of Bradyrhizobium icense LMTR 13T, a potential inoculant strain isolated from lima bean (Phaseolus lunatus) in Peru.</title>
        <authorList>
            <person name="Ormeno-Orrillo E."/>
            <person name="Duran D."/>
            <person name="Rogel M.A."/>
            <person name="Rey L."/>
            <person name="Imperial J."/>
            <person name="Ruiz-Argueso T."/>
            <person name="Martinez-Romero E."/>
        </authorList>
    </citation>
    <scope>NUCLEOTIDE SEQUENCE [LARGE SCALE GENOMIC DNA]</scope>
    <source>
        <strain evidence="2 3">LMTR 13</strain>
    </source>
</reference>
<feature type="domain" description="SnoaL-like" evidence="1">
    <location>
        <begin position="11"/>
        <end position="120"/>
    </location>
</feature>
<dbReference type="Pfam" id="PF12680">
    <property type="entry name" value="SnoaL_2"/>
    <property type="match status" value="1"/>
</dbReference>
<accession>A0A1B1UDA3</accession>
<dbReference type="AlphaFoldDB" id="A0A1B1UDA3"/>
<dbReference type="EMBL" id="CP016428">
    <property type="protein sequence ID" value="ANW00749.1"/>
    <property type="molecule type" value="Genomic_DNA"/>
</dbReference>
<dbReference type="OrthoDB" id="2988503at2"/>
<organism evidence="2 3">
    <name type="scientific">Bradyrhizobium icense</name>
    <dbReference type="NCBI Taxonomy" id="1274631"/>
    <lineage>
        <taxon>Bacteria</taxon>
        <taxon>Pseudomonadati</taxon>
        <taxon>Pseudomonadota</taxon>
        <taxon>Alphaproteobacteria</taxon>
        <taxon>Hyphomicrobiales</taxon>
        <taxon>Nitrobacteraceae</taxon>
        <taxon>Bradyrhizobium</taxon>
    </lineage>
</organism>
<dbReference type="InterPro" id="IPR037401">
    <property type="entry name" value="SnoaL-like"/>
</dbReference>
<proteinExistence type="predicted"/>
<keyword evidence="3" id="KW-1185">Reference proteome</keyword>
<evidence type="ECO:0000313" key="2">
    <source>
        <dbReference type="EMBL" id="ANW00749.1"/>
    </source>
</evidence>
<evidence type="ECO:0000313" key="3">
    <source>
        <dbReference type="Proteomes" id="UP000092839"/>
    </source>
</evidence>
<dbReference type="Gene3D" id="3.10.450.50">
    <property type="match status" value="1"/>
</dbReference>
<dbReference type="KEGG" id="bic:LMTR13_11745"/>
<dbReference type="Proteomes" id="UP000092839">
    <property type="component" value="Chromosome"/>
</dbReference>
<dbReference type="SUPFAM" id="SSF54427">
    <property type="entry name" value="NTF2-like"/>
    <property type="match status" value="1"/>
</dbReference>
<protein>
    <recommendedName>
        <fullName evidence="1">SnoaL-like domain-containing protein</fullName>
    </recommendedName>
</protein>